<evidence type="ECO:0000313" key="1">
    <source>
        <dbReference type="EMBL" id="KAI4363962.1"/>
    </source>
</evidence>
<comment type="caution">
    <text evidence="1">The sequence shown here is derived from an EMBL/GenBank/DDBJ whole genome shotgun (WGS) entry which is preliminary data.</text>
</comment>
<dbReference type="EMBL" id="CM042885">
    <property type="protein sequence ID" value="KAI4363962.1"/>
    <property type="molecule type" value="Genomic_DNA"/>
</dbReference>
<gene>
    <name evidence="1" type="ORF">MLD38_020113</name>
</gene>
<keyword evidence="2" id="KW-1185">Reference proteome</keyword>
<dbReference type="Proteomes" id="UP001057402">
    <property type="component" value="Chromosome 6"/>
</dbReference>
<reference evidence="2" key="1">
    <citation type="journal article" date="2023" name="Front. Plant Sci.">
        <title>Chromosomal-level genome assembly of Melastoma candidum provides insights into trichome evolution.</title>
        <authorList>
            <person name="Zhong Y."/>
            <person name="Wu W."/>
            <person name="Sun C."/>
            <person name="Zou P."/>
            <person name="Liu Y."/>
            <person name="Dai S."/>
            <person name="Zhou R."/>
        </authorList>
    </citation>
    <scope>NUCLEOTIDE SEQUENCE [LARGE SCALE GENOMIC DNA]</scope>
</reference>
<protein>
    <submittedName>
        <fullName evidence="1">Uncharacterized protein</fullName>
    </submittedName>
</protein>
<proteinExistence type="predicted"/>
<organism evidence="1 2">
    <name type="scientific">Melastoma candidum</name>
    <dbReference type="NCBI Taxonomy" id="119954"/>
    <lineage>
        <taxon>Eukaryota</taxon>
        <taxon>Viridiplantae</taxon>
        <taxon>Streptophyta</taxon>
        <taxon>Embryophyta</taxon>
        <taxon>Tracheophyta</taxon>
        <taxon>Spermatophyta</taxon>
        <taxon>Magnoliopsida</taxon>
        <taxon>eudicotyledons</taxon>
        <taxon>Gunneridae</taxon>
        <taxon>Pentapetalae</taxon>
        <taxon>rosids</taxon>
        <taxon>malvids</taxon>
        <taxon>Myrtales</taxon>
        <taxon>Melastomataceae</taxon>
        <taxon>Melastomatoideae</taxon>
        <taxon>Melastomateae</taxon>
        <taxon>Melastoma</taxon>
    </lineage>
</organism>
<name>A0ACB9QBG3_9MYRT</name>
<sequence>MKRATIVSVAVTTLFYMLCGCFGYTAFGDNSPRNLLTRFGFYNPYWLVDIAYPCHHRQFNTKPRRNGSDVDVAQTRFQPSASQPPRPPSLASSSRTAASSASGPHSPLQIRPPDSRCSSRARSRDGMKGKK</sequence>
<accession>A0ACB9QBG3</accession>
<evidence type="ECO:0000313" key="2">
    <source>
        <dbReference type="Proteomes" id="UP001057402"/>
    </source>
</evidence>